<dbReference type="GO" id="GO:0009505">
    <property type="term" value="C:plant-type cell wall"/>
    <property type="evidence" value="ECO:0007669"/>
    <property type="project" value="TreeGrafter"/>
</dbReference>
<evidence type="ECO:0000313" key="3">
    <source>
        <dbReference type="EMBL" id="MCL7045640.1"/>
    </source>
</evidence>
<dbReference type="Gene3D" id="2.90.10.10">
    <property type="entry name" value="Bulb-type lectin domain"/>
    <property type="match status" value="1"/>
</dbReference>
<evidence type="ECO:0000256" key="1">
    <source>
        <dbReference type="SAM" id="SignalP"/>
    </source>
</evidence>
<dbReference type="AlphaFoldDB" id="A0AA41VQX9"/>
<proteinExistence type="predicted"/>
<comment type="caution">
    <text evidence="3">The sequence shown here is derived from an EMBL/GenBank/DDBJ whole genome shotgun (WGS) entry which is preliminary data.</text>
</comment>
<dbReference type="SMART" id="SM00108">
    <property type="entry name" value="B_lectin"/>
    <property type="match status" value="1"/>
</dbReference>
<gene>
    <name evidence="3" type="ORF">MKW94_010705</name>
</gene>
<dbReference type="Pfam" id="PF01453">
    <property type="entry name" value="B_lectin"/>
    <property type="match status" value="1"/>
</dbReference>
<dbReference type="InterPro" id="IPR036426">
    <property type="entry name" value="Bulb-type_lectin_dom_sf"/>
</dbReference>
<organism evidence="3 4">
    <name type="scientific">Papaver nudicaule</name>
    <name type="common">Iceland poppy</name>
    <dbReference type="NCBI Taxonomy" id="74823"/>
    <lineage>
        <taxon>Eukaryota</taxon>
        <taxon>Viridiplantae</taxon>
        <taxon>Streptophyta</taxon>
        <taxon>Embryophyta</taxon>
        <taxon>Tracheophyta</taxon>
        <taxon>Spermatophyta</taxon>
        <taxon>Magnoliopsida</taxon>
        <taxon>Ranunculales</taxon>
        <taxon>Papaveraceae</taxon>
        <taxon>Papaveroideae</taxon>
        <taxon>Papaver</taxon>
    </lineage>
</organism>
<dbReference type="CDD" id="cd00028">
    <property type="entry name" value="B_lectin"/>
    <property type="match status" value="1"/>
</dbReference>
<feature type="chain" id="PRO_5041439381" description="Bulb-type lectin domain-containing protein" evidence="1">
    <location>
        <begin position="23"/>
        <end position="457"/>
    </location>
</feature>
<dbReference type="EMBL" id="JAJJMA010271997">
    <property type="protein sequence ID" value="MCL7045640.1"/>
    <property type="molecule type" value="Genomic_DNA"/>
</dbReference>
<dbReference type="PROSITE" id="PS50927">
    <property type="entry name" value="BULB_LECTIN"/>
    <property type="match status" value="1"/>
</dbReference>
<evidence type="ECO:0000259" key="2">
    <source>
        <dbReference type="PROSITE" id="PS50927"/>
    </source>
</evidence>
<dbReference type="InterPro" id="IPR035446">
    <property type="entry name" value="SLSG/EP1"/>
</dbReference>
<keyword evidence="4" id="KW-1185">Reference proteome</keyword>
<accession>A0AA41VQX9</accession>
<feature type="domain" description="Bulb-type lectin" evidence="2">
    <location>
        <begin position="55"/>
        <end position="174"/>
    </location>
</feature>
<name>A0AA41VQX9_PAPNU</name>
<keyword evidence="1" id="KW-0732">Signal</keyword>
<dbReference type="InterPro" id="IPR001480">
    <property type="entry name" value="Bulb-type_lectin_dom"/>
</dbReference>
<dbReference type="PIRSF" id="PIRSF002686">
    <property type="entry name" value="SLG"/>
    <property type="match status" value="1"/>
</dbReference>
<dbReference type="PANTHER" id="PTHR32444:SF58">
    <property type="entry name" value="BULB-TYPE LECTIN DOMAIN-CONTAINING PROTEIN"/>
    <property type="match status" value="1"/>
</dbReference>
<dbReference type="SUPFAM" id="SSF51110">
    <property type="entry name" value="alpha-D-mannose-specific plant lectins"/>
    <property type="match status" value="1"/>
</dbReference>
<feature type="signal peptide" evidence="1">
    <location>
        <begin position="1"/>
        <end position="22"/>
    </location>
</feature>
<evidence type="ECO:0000313" key="4">
    <source>
        <dbReference type="Proteomes" id="UP001177140"/>
    </source>
</evidence>
<reference evidence="3" key="1">
    <citation type="submission" date="2022-03" db="EMBL/GenBank/DDBJ databases">
        <title>A functionally conserved STORR gene fusion in Papaver species that diverged 16.8 million years ago.</title>
        <authorList>
            <person name="Catania T."/>
        </authorList>
    </citation>
    <scope>NUCLEOTIDE SEQUENCE</scope>
    <source>
        <strain evidence="3">S-191538</strain>
    </source>
</reference>
<dbReference type="Proteomes" id="UP001177140">
    <property type="component" value="Unassembled WGS sequence"/>
</dbReference>
<sequence length="457" mass="51130">MAPPIHMHFLILFVALICSSAAVLVQSQVPKNQTLQFINQGEFSDYIVEYDANHRLIRTENDTLFSTDTFFTYPFRLCFYNTTPDAYVLGMRAGIPRDEDLMRWVWDANRNDPVRENATLTFGRNGNLVLADVDGRIVWQTNTANKGVTGISLQPNGNLVLTDKNGRFVWQSFDFPVDTLLVGQSLKLNGGRKQLVSRTSDVDGRDGPYSIVIDKKGFTQYLKTAGKPLQYGGWGGEGFLNVSFEAVPEDQSITSYELTLAFGERQQPSTPARHLLQSRPVDNSRGIILKKVNYNATYSFFRLESDGNLKVFTYYTNTSYQKWDETYAFFGDDVRECGLPSKCGSFGFCDKRMCIACPSPKGLLGWSESCKPPAAPSCTNGGAGAKYYKIAGVQHFTSPYDEGQGPMKVTDCRDKCSKDCKCVGFFYREESSKCFPVPVLGTLIKDVNTSHVGYIKY</sequence>
<dbReference type="PANTHER" id="PTHR32444">
    <property type="entry name" value="BULB-TYPE LECTIN DOMAIN-CONTAINING PROTEIN"/>
    <property type="match status" value="1"/>
</dbReference>
<protein>
    <recommendedName>
        <fullName evidence="2">Bulb-type lectin domain-containing protein</fullName>
    </recommendedName>
</protein>